<organism evidence="1 2">
    <name type="scientific">Saccharopolyspora ipomoeae</name>
    <dbReference type="NCBI Taxonomy" id="3042027"/>
    <lineage>
        <taxon>Bacteria</taxon>
        <taxon>Bacillati</taxon>
        <taxon>Actinomycetota</taxon>
        <taxon>Actinomycetes</taxon>
        <taxon>Pseudonocardiales</taxon>
        <taxon>Pseudonocardiaceae</taxon>
        <taxon>Saccharopolyspora</taxon>
    </lineage>
</organism>
<dbReference type="Proteomes" id="UP001237595">
    <property type="component" value="Unassembled WGS sequence"/>
</dbReference>
<keyword evidence="2" id="KW-1185">Reference proteome</keyword>
<proteinExistence type="predicted"/>
<accession>A0ABT6PV91</accession>
<evidence type="ECO:0000313" key="1">
    <source>
        <dbReference type="EMBL" id="MDI2031929.1"/>
    </source>
</evidence>
<sequence>MPARSGLDPTPLDRLRDLLLSRSSALWLRRTAAAALLLLALVLAIGEVRSDVDITTGVTQSGEH</sequence>
<comment type="caution">
    <text evidence="1">The sequence shown here is derived from an EMBL/GenBank/DDBJ whole genome shotgun (WGS) entry which is preliminary data.</text>
</comment>
<gene>
    <name evidence="1" type="ORF">QFW96_25120</name>
</gene>
<protein>
    <recommendedName>
        <fullName evidence="3">ABC transporter permease</fullName>
    </recommendedName>
</protein>
<dbReference type="EMBL" id="JASAOF010000022">
    <property type="protein sequence ID" value="MDI2031929.1"/>
    <property type="molecule type" value="Genomic_DNA"/>
</dbReference>
<evidence type="ECO:0000313" key="2">
    <source>
        <dbReference type="Proteomes" id="UP001237595"/>
    </source>
</evidence>
<name>A0ABT6PV91_9PSEU</name>
<evidence type="ECO:0008006" key="3">
    <source>
        <dbReference type="Google" id="ProtNLM"/>
    </source>
</evidence>
<dbReference type="RefSeq" id="WP_281458186.1">
    <property type="nucleotide sequence ID" value="NZ_JASAOF010000022.1"/>
</dbReference>
<reference evidence="1 2" key="1">
    <citation type="submission" date="2023-04" db="EMBL/GenBank/DDBJ databases">
        <title>Draft genome sequence of Saccharopolyspora sp. TS4A08 isolated from sweet potato rhizospheric soil.</title>
        <authorList>
            <person name="Suksaard P."/>
            <person name="Duangmal K."/>
        </authorList>
    </citation>
    <scope>NUCLEOTIDE SEQUENCE [LARGE SCALE GENOMIC DNA]</scope>
    <source>
        <strain evidence="1 2">TS4A08</strain>
    </source>
</reference>